<keyword evidence="4" id="KW-1185">Reference proteome</keyword>
<feature type="signal peptide" evidence="2">
    <location>
        <begin position="1"/>
        <end position="18"/>
    </location>
</feature>
<reference evidence="3 4" key="1">
    <citation type="journal article" date="2023" name="Insect Mol. Biol.">
        <title>Genome sequencing provides insights into the evolution of gene families encoding plant cell wall-degrading enzymes in longhorned beetles.</title>
        <authorList>
            <person name="Shin N.R."/>
            <person name="Okamura Y."/>
            <person name="Kirsch R."/>
            <person name="Pauchet Y."/>
        </authorList>
    </citation>
    <scope>NUCLEOTIDE SEQUENCE [LARGE SCALE GENOMIC DNA]</scope>
    <source>
        <strain evidence="3">EAD_L_NR</strain>
    </source>
</reference>
<keyword evidence="2" id="KW-0732">Signal</keyword>
<organism evidence="3 4">
    <name type="scientific">Exocentrus adspersus</name>
    <dbReference type="NCBI Taxonomy" id="1586481"/>
    <lineage>
        <taxon>Eukaryota</taxon>
        <taxon>Metazoa</taxon>
        <taxon>Ecdysozoa</taxon>
        <taxon>Arthropoda</taxon>
        <taxon>Hexapoda</taxon>
        <taxon>Insecta</taxon>
        <taxon>Pterygota</taxon>
        <taxon>Neoptera</taxon>
        <taxon>Endopterygota</taxon>
        <taxon>Coleoptera</taxon>
        <taxon>Polyphaga</taxon>
        <taxon>Cucujiformia</taxon>
        <taxon>Chrysomeloidea</taxon>
        <taxon>Cerambycidae</taxon>
        <taxon>Lamiinae</taxon>
        <taxon>Acanthocinini</taxon>
        <taxon>Exocentrus</taxon>
    </lineage>
</organism>
<accession>A0AAV8WCP0</accession>
<evidence type="ECO:0000256" key="2">
    <source>
        <dbReference type="SAM" id="SignalP"/>
    </source>
</evidence>
<sequence length="372" mass="41177">MRILFAAVLTVLVATARSASFVHKQIQVDQHGVHKQLVIDHNGVHYKVTVDAEGQQHGTGLGSQSDDSTGDVGHVEMHYEMPQQHHHQGKDEEEEGVVLHIELGGHGHHNNEQENNEDDEHPQIGDFQQTDLEDNEVDKRQQHHHGLKRQAHLAVNPFNSYGTTQQNLEQYLLTHPDLQYALPRYHSMGEQNLQLPLGVHQTFGIHGPVPQELVHQGILHPGVHGSIPDELVHQTFAHTGVHGSVPQAIVHSGVNEELAHQGFVHSGLHGSVPEGLVHQAIVHHGVQFPEQHQLTGYSNINYPQLSGVLGQHTSNVWNPFGVGVVTPTYTLMQPGNTPRFVPTLTGYQQGQQTYSLAGLEVMHGSHYVDPQH</sequence>
<feature type="region of interest" description="Disordered" evidence="1">
    <location>
        <begin position="105"/>
        <end position="125"/>
    </location>
</feature>
<dbReference type="EMBL" id="JANEYG010000003">
    <property type="protein sequence ID" value="KAJ8924087.1"/>
    <property type="molecule type" value="Genomic_DNA"/>
</dbReference>
<evidence type="ECO:0000313" key="4">
    <source>
        <dbReference type="Proteomes" id="UP001159042"/>
    </source>
</evidence>
<dbReference type="Proteomes" id="UP001159042">
    <property type="component" value="Unassembled WGS sequence"/>
</dbReference>
<dbReference type="AlphaFoldDB" id="A0AAV8WCP0"/>
<gene>
    <name evidence="3" type="ORF">NQ315_006868</name>
</gene>
<protein>
    <submittedName>
        <fullName evidence="3">Uncharacterized protein</fullName>
    </submittedName>
</protein>
<comment type="caution">
    <text evidence="3">The sequence shown here is derived from an EMBL/GenBank/DDBJ whole genome shotgun (WGS) entry which is preliminary data.</text>
</comment>
<name>A0AAV8WCP0_9CUCU</name>
<feature type="chain" id="PRO_5043350490" evidence="2">
    <location>
        <begin position="19"/>
        <end position="372"/>
    </location>
</feature>
<proteinExistence type="predicted"/>
<evidence type="ECO:0000313" key="3">
    <source>
        <dbReference type="EMBL" id="KAJ8924087.1"/>
    </source>
</evidence>
<evidence type="ECO:0000256" key="1">
    <source>
        <dbReference type="SAM" id="MobiDB-lite"/>
    </source>
</evidence>